<keyword evidence="3" id="KW-1185">Reference proteome</keyword>
<dbReference type="PANTHER" id="PTHR21592">
    <property type="entry name" value="CHROMOSOME UNDETERMINED SCAFFOLD_25, WHOLE GENOME SHOTGUN SEQUENCE"/>
    <property type="match status" value="1"/>
</dbReference>
<organism evidence="4">
    <name type="scientific">Angiostrongylus costaricensis</name>
    <name type="common">Nematode worm</name>
    <dbReference type="NCBI Taxonomy" id="334426"/>
    <lineage>
        <taxon>Eukaryota</taxon>
        <taxon>Metazoa</taxon>
        <taxon>Ecdysozoa</taxon>
        <taxon>Nematoda</taxon>
        <taxon>Chromadorea</taxon>
        <taxon>Rhabditida</taxon>
        <taxon>Rhabditina</taxon>
        <taxon>Rhabditomorpha</taxon>
        <taxon>Strongyloidea</taxon>
        <taxon>Metastrongylidae</taxon>
        <taxon>Angiostrongylus</taxon>
    </lineage>
</organism>
<evidence type="ECO:0000313" key="3">
    <source>
        <dbReference type="Proteomes" id="UP000267027"/>
    </source>
</evidence>
<evidence type="ECO:0000256" key="1">
    <source>
        <dbReference type="SAM" id="MobiDB-lite"/>
    </source>
</evidence>
<feature type="compositionally biased region" description="Gly residues" evidence="1">
    <location>
        <begin position="104"/>
        <end position="113"/>
    </location>
</feature>
<dbReference type="WBParaSite" id="ACOC_0000813001-mRNA-1">
    <property type="protein sequence ID" value="ACOC_0000813001-mRNA-1"/>
    <property type="gene ID" value="ACOC_0000813001"/>
</dbReference>
<gene>
    <name evidence="2" type="ORF">ACOC_LOCUS8131</name>
</gene>
<name>A0A0R3PRJ1_ANGCS</name>
<dbReference type="PANTHER" id="PTHR21592:SF4">
    <property type="entry name" value="MATH (MEPRIN-ASSOCIATED TRAF HOMOLOGY) DOMAIN CONTAINING"/>
    <property type="match status" value="1"/>
</dbReference>
<sequence length="274" mass="29305">MPGSTTVLVSKPHGGKSFPDPQGLRMPVVVTTWGRLWPGYTRVPMNRNGLASKCTKNGDYAGASTTNEDGPFKPPNENRMAGKFDPNYQTLAGMNNDEVFKPKVGGGGSGERGGLNIRAPKDNKKVATFDPNYQTLAGLNNDEVFKPKGGGGAPDGIMNIRAPKDNKKVATFDPNYQTLAGLNNDDVFKPKGVGGEGFGERGGLNIKPPKDFKKVATFDPNYQTLAGLNNDDVFKPKVSKFGGSLNENSFVVLPSCSKTSDGLQTVPLNWHVSV</sequence>
<dbReference type="AlphaFoldDB" id="A0A0R3PRJ1"/>
<evidence type="ECO:0000313" key="4">
    <source>
        <dbReference type="WBParaSite" id="ACOC_0000813001-mRNA-1"/>
    </source>
</evidence>
<dbReference type="EMBL" id="UYYA01004119">
    <property type="protein sequence ID" value="VDM59716.1"/>
    <property type="molecule type" value="Genomic_DNA"/>
</dbReference>
<feature type="region of interest" description="Disordered" evidence="1">
    <location>
        <begin position="61"/>
        <end position="83"/>
    </location>
</feature>
<reference evidence="4" key="1">
    <citation type="submission" date="2017-02" db="UniProtKB">
        <authorList>
            <consortium name="WormBaseParasite"/>
        </authorList>
    </citation>
    <scope>IDENTIFICATION</scope>
</reference>
<accession>A0A0R3PRJ1</accession>
<feature type="region of interest" description="Disordered" evidence="1">
    <location>
        <begin position="97"/>
        <end position="122"/>
    </location>
</feature>
<feature type="region of interest" description="Disordered" evidence="1">
    <location>
        <begin position="1"/>
        <end position="20"/>
    </location>
</feature>
<evidence type="ECO:0000313" key="2">
    <source>
        <dbReference type="EMBL" id="VDM59716.1"/>
    </source>
</evidence>
<reference evidence="2 3" key="2">
    <citation type="submission" date="2018-11" db="EMBL/GenBank/DDBJ databases">
        <authorList>
            <consortium name="Pathogen Informatics"/>
        </authorList>
    </citation>
    <scope>NUCLEOTIDE SEQUENCE [LARGE SCALE GENOMIC DNA]</scope>
    <source>
        <strain evidence="2 3">Costa Rica</strain>
    </source>
</reference>
<dbReference type="InterPro" id="IPR004296">
    <property type="entry name" value="DUF236"/>
</dbReference>
<protein>
    <submittedName>
        <fullName evidence="4">Organ specific protein</fullName>
    </submittedName>
</protein>
<proteinExistence type="predicted"/>
<dbReference type="OrthoDB" id="5875811at2759"/>
<dbReference type="Proteomes" id="UP000267027">
    <property type="component" value="Unassembled WGS sequence"/>
</dbReference>
<dbReference type="Pfam" id="PF03057">
    <property type="entry name" value="DUF236"/>
    <property type="match status" value="4"/>
</dbReference>